<evidence type="ECO:0000313" key="3">
    <source>
        <dbReference type="Proteomes" id="UP000011083"/>
    </source>
</evidence>
<dbReference type="KEGG" id="acan:ACA1_374210"/>
<keyword evidence="3" id="KW-1185">Reference proteome</keyword>
<dbReference type="EMBL" id="KB008119">
    <property type="protein sequence ID" value="ELR12354.1"/>
    <property type="molecule type" value="Genomic_DNA"/>
</dbReference>
<sequence>MSSATRRMETAPEAAAAEKESEITQQEEEVKQESLAEFLERIEKEDQAKIDAALKAFESGNAIDEHISSLLGMKKYKCVVFMYGDEHAPADGQGYAVIKQLQRDHALFKTFDLNKYPLLKEGLIKHKGSYVRGDEDIPQVYILGRPFGSLREVMDSVATGQLEARLRLTRSQRHFYA</sequence>
<dbReference type="GeneID" id="14912893"/>
<reference evidence="2 3" key="1">
    <citation type="journal article" date="2013" name="Genome Biol.">
        <title>Genome of Acanthamoeba castellanii highlights extensive lateral gene transfer and early evolution of tyrosine kinase signaling.</title>
        <authorList>
            <person name="Clarke M."/>
            <person name="Lohan A.J."/>
            <person name="Liu B."/>
            <person name="Lagkouvardos I."/>
            <person name="Roy S."/>
            <person name="Zafar N."/>
            <person name="Bertelli C."/>
            <person name="Schilde C."/>
            <person name="Kianianmomeni A."/>
            <person name="Burglin T.R."/>
            <person name="Frech C."/>
            <person name="Turcotte B."/>
            <person name="Kopec K.O."/>
            <person name="Synnott J.M."/>
            <person name="Choo C."/>
            <person name="Paponov I."/>
            <person name="Finkler A."/>
            <person name="Soon Heng Tan C."/>
            <person name="Hutchins A.P."/>
            <person name="Weinmeier T."/>
            <person name="Rattei T."/>
            <person name="Chu J.S."/>
            <person name="Gimenez G."/>
            <person name="Irimia M."/>
            <person name="Rigden D.J."/>
            <person name="Fitzpatrick D.A."/>
            <person name="Lorenzo-Morales J."/>
            <person name="Bateman A."/>
            <person name="Chiu C.H."/>
            <person name="Tang P."/>
            <person name="Hegemann P."/>
            <person name="Fromm H."/>
            <person name="Raoult D."/>
            <person name="Greub G."/>
            <person name="Miranda-Saavedra D."/>
            <person name="Chen N."/>
            <person name="Nash P."/>
            <person name="Ginger M.L."/>
            <person name="Horn M."/>
            <person name="Schaap P."/>
            <person name="Caler L."/>
            <person name="Loftus B."/>
        </authorList>
    </citation>
    <scope>NUCLEOTIDE SEQUENCE [LARGE SCALE GENOMIC DNA]</scope>
    <source>
        <strain evidence="2 3">Neff</strain>
    </source>
</reference>
<evidence type="ECO:0000313" key="2">
    <source>
        <dbReference type="EMBL" id="ELR12354.1"/>
    </source>
</evidence>
<dbReference type="VEuPathDB" id="AmoebaDB:ACA1_374210"/>
<dbReference type="Gene3D" id="3.40.30.10">
    <property type="entry name" value="Glutaredoxin"/>
    <property type="match status" value="1"/>
</dbReference>
<protein>
    <submittedName>
        <fullName evidence="2">Uncharacterized protein</fullName>
    </submittedName>
</protein>
<feature type="region of interest" description="Disordered" evidence="1">
    <location>
        <begin position="1"/>
        <end position="30"/>
    </location>
</feature>
<dbReference type="AlphaFoldDB" id="L8GHM2"/>
<dbReference type="SUPFAM" id="SSF52833">
    <property type="entry name" value="Thioredoxin-like"/>
    <property type="match status" value="1"/>
</dbReference>
<evidence type="ECO:0000256" key="1">
    <source>
        <dbReference type="SAM" id="MobiDB-lite"/>
    </source>
</evidence>
<proteinExistence type="predicted"/>
<dbReference type="Proteomes" id="UP000011083">
    <property type="component" value="Unassembled WGS sequence"/>
</dbReference>
<organism evidence="2 3">
    <name type="scientific">Acanthamoeba castellanii (strain ATCC 30010 / Neff)</name>
    <dbReference type="NCBI Taxonomy" id="1257118"/>
    <lineage>
        <taxon>Eukaryota</taxon>
        <taxon>Amoebozoa</taxon>
        <taxon>Discosea</taxon>
        <taxon>Longamoebia</taxon>
        <taxon>Centramoebida</taxon>
        <taxon>Acanthamoebidae</taxon>
        <taxon>Acanthamoeba</taxon>
    </lineage>
</organism>
<dbReference type="RefSeq" id="XP_004334367.1">
    <property type="nucleotide sequence ID" value="XM_004334319.1"/>
</dbReference>
<gene>
    <name evidence="2" type="ORF">ACA1_374210</name>
</gene>
<name>L8GHM2_ACACF</name>
<dbReference type="InterPro" id="IPR036249">
    <property type="entry name" value="Thioredoxin-like_sf"/>
</dbReference>
<accession>L8GHM2</accession>